<comment type="caution">
    <text evidence="2">The sequence shown here is derived from an EMBL/GenBank/DDBJ whole genome shotgun (WGS) entry which is preliminary data.</text>
</comment>
<feature type="domain" description="ATPase BadF/BadG/BcrA/BcrD type" evidence="1">
    <location>
        <begin position="7"/>
        <end position="285"/>
    </location>
</feature>
<name>A0A371P775_9BACL</name>
<evidence type="ECO:0000313" key="3">
    <source>
        <dbReference type="Proteomes" id="UP000261905"/>
    </source>
</evidence>
<keyword evidence="2" id="KW-0808">Transferase</keyword>
<dbReference type="RefSeq" id="WP_116048014.1">
    <property type="nucleotide sequence ID" value="NZ_QUBQ01000004.1"/>
</dbReference>
<protein>
    <submittedName>
        <fullName evidence="2">N-acetylglucosamine kinase</fullName>
    </submittedName>
</protein>
<dbReference type="OrthoDB" id="9772633at2"/>
<dbReference type="PANTHER" id="PTHR43190">
    <property type="entry name" value="N-ACETYL-D-GLUCOSAMINE KINASE"/>
    <property type="match status" value="1"/>
</dbReference>
<gene>
    <name evidence="2" type="ORF">DX130_18835</name>
</gene>
<dbReference type="Proteomes" id="UP000261905">
    <property type="component" value="Unassembled WGS sequence"/>
</dbReference>
<proteinExistence type="predicted"/>
<evidence type="ECO:0000259" key="1">
    <source>
        <dbReference type="Pfam" id="PF01869"/>
    </source>
</evidence>
<accession>A0A371P775</accession>
<sequence>MKGNYVIGVDGGNSKTDYFLFHLDGTFVDHIRSGTCSHEQFKDSYAEAYRVMNEQITLLLSRNGLSMEDVATGAFGLAGADIPVQKRNLNEVVERIGFTSYALDNDSFLGIKVGSEKGYGICSINGSGVCTGGISPTGQRLQVGGVGSELSGDEGGGFYLTRRVIRAIYDSFYRLAPETSMTEPAMKLIGASGKENFMDHALEQLVTRKLPFTDLVTLLFESAENGDPVASVIVEHSARQLAYSTVGCISHLDFDEQPVDIVMAGSVWVKAASPIMRDRYKQFVLELTERACHFILLQEPPAAGAVIWALELAHGGGPLSAELRKKIIDALQ</sequence>
<keyword evidence="3" id="KW-1185">Reference proteome</keyword>
<dbReference type="EMBL" id="QUBQ01000004">
    <property type="protein sequence ID" value="REK71779.1"/>
    <property type="molecule type" value="Genomic_DNA"/>
</dbReference>
<dbReference type="SUPFAM" id="SSF53067">
    <property type="entry name" value="Actin-like ATPase domain"/>
    <property type="match status" value="2"/>
</dbReference>
<dbReference type="InterPro" id="IPR043129">
    <property type="entry name" value="ATPase_NBD"/>
</dbReference>
<evidence type="ECO:0000313" key="2">
    <source>
        <dbReference type="EMBL" id="REK71779.1"/>
    </source>
</evidence>
<reference evidence="2 3" key="1">
    <citation type="submission" date="2018-08" db="EMBL/GenBank/DDBJ databases">
        <title>Paenibacillus sp. M4BSY-1, whole genome shotgun sequence.</title>
        <authorList>
            <person name="Tuo L."/>
        </authorList>
    </citation>
    <scope>NUCLEOTIDE SEQUENCE [LARGE SCALE GENOMIC DNA]</scope>
    <source>
        <strain evidence="2 3">M4BSY-1</strain>
    </source>
</reference>
<dbReference type="AlphaFoldDB" id="A0A371P775"/>
<keyword evidence="2" id="KW-0418">Kinase</keyword>
<dbReference type="InterPro" id="IPR052519">
    <property type="entry name" value="Euk-type_GlcNAc_Kinase"/>
</dbReference>
<dbReference type="Gene3D" id="3.30.420.40">
    <property type="match status" value="2"/>
</dbReference>
<dbReference type="Pfam" id="PF01869">
    <property type="entry name" value="BcrAD_BadFG"/>
    <property type="match status" value="1"/>
</dbReference>
<organism evidence="2 3">
    <name type="scientific">Paenibacillus paeoniae</name>
    <dbReference type="NCBI Taxonomy" id="2292705"/>
    <lineage>
        <taxon>Bacteria</taxon>
        <taxon>Bacillati</taxon>
        <taxon>Bacillota</taxon>
        <taxon>Bacilli</taxon>
        <taxon>Bacillales</taxon>
        <taxon>Paenibacillaceae</taxon>
        <taxon>Paenibacillus</taxon>
    </lineage>
</organism>
<dbReference type="InterPro" id="IPR002731">
    <property type="entry name" value="ATPase_BadF"/>
</dbReference>
<dbReference type="GO" id="GO:0016301">
    <property type="term" value="F:kinase activity"/>
    <property type="evidence" value="ECO:0007669"/>
    <property type="project" value="UniProtKB-KW"/>
</dbReference>
<dbReference type="PANTHER" id="PTHR43190:SF3">
    <property type="entry name" value="N-ACETYL-D-GLUCOSAMINE KINASE"/>
    <property type="match status" value="1"/>
</dbReference>